<reference evidence="5" key="1">
    <citation type="submission" date="2021-12" db="EMBL/GenBank/DDBJ databases">
        <authorList>
            <person name="Rodrigo-Torres L."/>
            <person name="Arahal R. D."/>
            <person name="Lucena T."/>
        </authorList>
    </citation>
    <scope>NUCLEOTIDE SEQUENCE</scope>
    <source>
        <strain evidence="5">CECT 8858</strain>
    </source>
</reference>
<dbReference type="PANTHER" id="PTHR43708">
    <property type="entry name" value="CONSERVED EXPRESSED OXIDOREDUCTASE (EUROFUNG)"/>
    <property type="match status" value="1"/>
</dbReference>
<keyword evidence="6" id="KW-1185">Reference proteome</keyword>
<dbReference type="InterPro" id="IPR051317">
    <property type="entry name" value="Gfo/Idh/MocA_oxidoreduct"/>
</dbReference>
<accession>A0ABM9AUC6</accession>
<comment type="caution">
    <text evidence="5">The sequence shown here is derived from an EMBL/GenBank/DDBJ whole genome shotgun (WGS) entry which is preliminary data.</text>
</comment>
<evidence type="ECO:0000256" key="2">
    <source>
        <dbReference type="ARBA" id="ARBA00023002"/>
    </source>
</evidence>
<organism evidence="5 6">
    <name type="scientific">Emticicia aquatica</name>
    <dbReference type="NCBI Taxonomy" id="1681835"/>
    <lineage>
        <taxon>Bacteria</taxon>
        <taxon>Pseudomonadati</taxon>
        <taxon>Bacteroidota</taxon>
        <taxon>Cytophagia</taxon>
        <taxon>Cytophagales</taxon>
        <taxon>Leadbetterellaceae</taxon>
        <taxon>Emticicia</taxon>
    </lineage>
</organism>
<evidence type="ECO:0000256" key="1">
    <source>
        <dbReference type="ARBA" id="ARBA00010928"/>
    </source>
</evidence>
<dbReference type="RefSeq" id="WP_238808450.1">
    <property type="nucleotide sequence ID" value="NZ_CAKLPY010000004.1"/>
</dbReference>
<evidence type="ECO:0000313" key="5">
    <source>
        <dbReference type="EMBL" id="CAH0997641.1"/>
    </source>
</evidence>
<feature type="domain" description="Gfo/Idh/MocA-like oxidoreductase C-terminal" evidence="4">
    <location>
        <begin position="130"/>
        <end position="332"/>
    </location>
</feature>
<dbReference type="Pfam" id="PF02894">
    <property type="entry name" value="GFO_IDH_MocA_C"/>
    <property type="match status" value="1"/>
</dbReference>
<dbReference type="PANTHER" id="PTHR43708:SF5">
    <property type="entry name" value="CONSERVED EXPRESSED OXIDOREDUCTASE (EUROFUNG)-RELATED"/>
    <property type="match status" value="1"/>
</dbReference>
<dbReference type="Pfam" id="PF01408">
    <property type="entry name" value="GFO_IDH_MocA"/>
    <property type="match status" value="1"/>
</dbReference>
<dbReference type="InterPro" id="IPR000683">
    <property type="entry name" value="Gfo/Idh/MocA-like_OxRdtase_N"/>
</dbReference>
<sequence length="334" mass="37463">MLNVAIIGFGLSGRYLQAPFFLANPNFNLKTIVSASQNPQEIYPSVQVARSIDEILANDEIDLVSIASPNGTHYDFARRCLLAGKHVLVEKPFTSTVAEAEEVIQLAKTQGKVLSVFQNRRFDSDFMTVKKVVENKLLGDLLSFEIHFDRHKPILNPKKWKEETGPGSGIIYDLGSHIIDQTLVLFGSPKAVAGETFIQREGSTIDDAFNIRLDYGKLKVVLKSSLLVREEGPRYILHGTKGSFVKYGLDVQEDHLKAGLMPRMTGFGIESVEKWGILNTEINGQHFRGHLETEVGNWDLLFQNLFEAITEGKELLVKPEQIVEQIKIIEEVKK</sequence>
<feature type="domain" description="Gfo/Idh/MocA-like oxidoreductase N-terminal" evidence="3">
    <location>
        <begin position="2"/>
        <end position="116"/>
    </location>
</feature>
<evidence type="ECO:0000313" key="6">
    <source>
        <dbReference type="Proteomes" id="UP000837932"/>
    </source>
</evidence>
<dbReference type="InterPro" id="IPR004104">
    <property type="entry name" value="Gfo/Idh/MocA-like_OxRdtase_C"/>
</dbReference>
<dbReference type="SUPFAM" id="SSF55347">
    <property type="entry name" value="Glyceraldehyde-3-phosphate dehydrogenase-like, C-terminal domain"/>
    <property type="match status" value="1"/>
</dbReference>
<name>A0ABM9AUC6_9BACT</name>
<dbReference type="GO" id="GO:0102497">
    <property type="term" value="F:scyllo-inositol dehydrogenase (NADP+) activity"/>
    <property type="evidence" value="ECO:0007669"/>
    <property type="project" value="UniProtKB-EC"/>
</dbReference>
<evidence type="ECO:0000259" key="4">
    <source>
        <dbReference type="Pfam" id="PF02894"/>
    </source>
</evidence>
<dbReference type="InterPro" id="IPR036291">
    <property type="entry name" value="NAD(P)-bd_dom_sf"/>
</dbReference>
<gene>
    <name evidence="5" type="primary">iolW</name>
    <name evidence="5" type="ORF">EMA8858_03775</name>
</gene>
<proteinExistence type="inferred from homology"/>
<keyword evidence="2 5" id="KW-0560">Oxidoreductase</keyword>
<protein>
    <submittedName>
        <fullName evidence="5">Scyllo-inositol 2-dehydrogenase (NADP(+)) IolW</fullName>
        <ecNumber evidence="5">1.1.1.371</ecNumber>
    </submittedName>
</protein>
<comment type="similarity">
    <text evidence="1">Belongs to the Gfo/Idh/MocA family.</text>
</comment>
<dbReference type="EMBL" id="CAKLPY010000004">
    <property type="protein sequence ID" value="CAH0997641.1"/>
    <property type="molecule type" value="Genomic_DNA"/>
</dbReference>
<dbReference type="Proteomes" id="UP000837932">
    <property type="component" value="Unassembled WGS sequence"/>
</dbReference>
<dbReference type="Gene3D" id="3.30.360.10">
    <property type="entry name" value="Dihydrodipicolinate Reductase, domain 2"/>
    <property type="match status" value="1"/>
</dbReference>
<dbReference type="Gene3D" id="3.40.50.720">
    <property type="entry name" value="NAD(P)-binding Rossmann-like Domain"/>
    <property type="match status" value="1"/>
</dbReference>
<dbReference type="EC" id="1.1.1.371" evidence="5"/>
<dbReference type="SUPFAM" id="SSF51735">
    <property type="entry name" value="NAD(P)-binding Rossmann-fold domains"/>
    <property type="match status" value="1"/>
</dbReference>
<evidence type="ECO:0000259" key="3">
    <source>
        <dbReference type="Pfam" id="PF01408"/>
    </source>
</evidence>